<keyword evidence="5" id="KW-0732">Signal</keyword>
<dbReference type="EMBL" id="AFGF01000025">
    <property type="protein sequence ID" value="EGO65233.1"/>
    <property type="molecule type" value="Genomic_DNA"/>
</dbReference>
<feature type="domain" description="ShlB POTRA" evidence="8">
    <location>
        <begin position="157"/>
        <end position="209"/>
    </location>
</feature>
<dbReference type="GO" id="GO:0098046">
    <property type="term" value="C:type V protein secretion system complex"/>
    <property type="evidence" value="ECO:0007669"/>
    <property type="project" value="TreeGrafter"/>
</dbReference>
<dbReference type="InterPro" id="IPR005565">
    <property type="entry name" value="Hemolysn_activator_HlyB_C"/>
</dbReference>
<dbReference type="GO" id="GO:0046819">
    <property type="term" value="P:protein secretion by the type V secretion system"/>
    <property type="evidence" value="ECO:0007669"/>
    <property type="project" value="TreeGrafter"/>
</dbReference>
<evidence type="ECO:0000256" key="1">
    <source>
        <dbReference type="ARBA" id="ARBA00022452"/>
    </source>
</evidence>
<dbReference type="Gene3D" id="3.10.20.310">
    <property type="entry name" value="membrane protein fhac"/>
    <property type="match status" value="1"/>
</dbReference>
<feature type="domain" description="Haemolysin activator HlyB C-terminal" evidence="6">
    <location>
        <begin position="214"/>
        <end position="528"/>
    </location>
</feature>
<dbReference type="PIRSF" id="PIRSF029745">
    <property type="entry name" value="FhaC"/>
    <property type="match status" value="1"/>
</dbReference>
<gene>
    <name evidence="9" type="ORF">ALO_04026</name>
</gene>
<dbReference type="InterPro" id="IPR013686">
    <property type="entry name" value="Polypept-transport_assoc_ShlB"/>
</dbReference>
<reference evidence="9 10" key="1">
    <citation type="journal article" date="2011" name="EMBO J.">
        <title>Structural diversity of bacterial flagellar motors.</title>
        <authorList>
            <person name="Chen S."/>
            <person name="Beeby M."/>
            <person name="Murphy G.E."/>
            <person name="Leadbetter J.R."/>
            <person name="Hendrixson D.R."/>
            <person name="Briegel A."/>
            <person name="Li Z."/>
            <person name="Shi J."/>
            <person name="Tocheva E.I."/>
            <person name="Muller A."/>
            <person name="Dobro M.J."/>
            <person name="Jensen G.J."/>
        </authorList>
    </citation>
    <scope>NUCLEOTIDE SEQUENCE [LARGE SCALE GENOMIC DNA]</scope>
    <source>
        <strain evidence="9 10">DSM 6540</strain>
    </source>
</reference>
<dbReference type="InterPro" id="IPR051544">
    <property type="entry name" value="TPS_OM_transporter"/>
</dbReference>
<dbReference type="Proteomes" id="UP000003240">
    <property type="component" value="Unassembled WGS sequence"/>
</dbReference>
<keyword evidence="2" id="KW-0812">Transmembrane</keyword>
<evidence type="ECO:0000313" key="10">
    <source>
        <dbReference type="Proteomes" id="UP000003240"/>
    </source>
</evidence>
<dbReference type="OrthoDB" id="290122at2"/>
<dbReference type="InterPro" id="IPR027282">
    <property type="entry name" value="TPS"/>
</dbReference>
<keyword evidence="1" id="KW-0472">Membrane</keyword>
<accession>F7NFH8</accession>
<feature type="compositionally biased region" description="Basic and acidic residues" evidence="4">
    <location>
        <begin position="35"/>
        <end position="56"/>
    </location>
</feature>
<dbReference type="Pfam" id="PF17287">
    <property type="entry name" value="POTRA_3"/>
    <property type="match status" value="1"/>
</dbReference>
<evidence type="ECO:0000256" key="2">
    <source>
        <dbReference type="ARBA" id="ARBA00022692"/>
    </source>
</evidence>
<dbReference type="InterPro" id="IPR035251">
    <property type="entry name" value="ShlB_POTRA"/>
</dbReference>
<name>F7NFH8_9FIRM</name>
<dbReference type="eggNOG" id="COG2831">
    <property type="taxonomic scope" value="Bacteria"/>
</dbReference>
<evidence type="ECO:0000256" key="3">
    <source>
        <dbReference type="ARBA" id="ARBA00023237"/>
    </source>
</evidence>
<feature type="domain" description="Polypeptide-transport-associated ShlB-type" evidence="7">
    <location>
        <begin position="81"/>
        <end position="156"/>
    </location>
</feature>
<dbReference type="RefSeq" id="WP_004093120.1">
    <property type="nucleotide sequence ID" value="NZ_AFGF01000025.1"/>
</dbReference>
<dbReference type="STRING" id="1009370.ALO_04026"/>
<evidence type="ECO:0000259" key="7">
    <source>
        <dbReference type="Pfam" id="PF08479"/>
    </source>
</evidence>
<keyword evidence="10" id="KW-1185">Reference proteome</keyword>
<dbReference type="GO" id="GO:0008320">
    <property type="term" value="F:protein transmembrane transporter activity"/>
    <property type="evidence" value="ECO:0007669"/>
    <property type="project" value="TreeGrafter"/>
</dbReference>
<keyword evidence="1" id="KW-1134">Transmembrane beta strand</keyword>
<dbReference type="Pfam" id="PF03865">
    <property type="entry name" value="ShlB"/>
    <property type="match status" value="1"/>
</dbReference>
<proteinExistence type="predicted"/>
<evidence type="ECO:0000256" key="4">
    <source>
        <dbReference type="SAM" id="MobiDB-lite"/>
    </source>
</evidence>
<evidence type="ECO:0000256" key="5">
    <source>
        <dbReference type="SAM" id="SignalP"/>
    </source>
</evidence>
<dbReference type="PANTHER" id="PTHR34597">
    <property type="entry name" value="SLR1661 PROTEIN"/>
    <property type="match status" value="1"/>
</dbReference>
<dbReference type="Pfam" id="PF08479">
    <property type="entry name" value="POTRA_2"/>
    <property type="match status" value="1"/>
</dbReference>
<organism evidence="9 10">
    <name type="scientific">Acetonema longum DSM 6540</name>
    <dbReference type="NCBI Taxonomy" id="1009370"/>
    <lineage>
        <taxon>Bacteria</taxon>
        <taxon>Bacillati</taxon>
        <taxon>Bacillota</taxon>
        <taxon>Negativicutes</taxon>
        <taxon>Acetonemataceae</taxon>
        <taxon>Acetonema</taxon>
    </lineage>
</organism>
<dbReference type="AlphaFoldDB" id="F7NFH8"/>
<feature type="region of interest" description="Disordered" evidence="4">
    <location>
        <begin position="29"/>
        <end position="56"/>
    </location>
</feature>
<evidence type="ECO:0000313" key="9">
    <source>
        <dbReference type="EMBL" id="EGO65233.1"/>
    </source>
</evidence>
<dbReference type="PANTHER" id="PTHR34597:SF3">
    <property type="entry name" value="OUTER MEMBRANE TRANSPORTER CDIB"/>
    <property type="match status" value="1"/>
</dbReference>
<dbReference type="Gene3D" id="2.40.160.50">
    <property type="entry name" value="membrane protein fhac: a member of the omp85/tpsb transporter family"/>
    <property type="match status" value="1"/>
</dbReference>
<feature type="signal peptide" evidence="5">
    <location>
        <begin position="1"/>
        <end position="29"/>
    </location>
</feature>
<feature type="chain" id="PRO_5003359367" evidence="5">
    <location>
        <begin position="30"/>
        <end position="564"/>
    </location>
</feature>
<protein>
    <submittedName>
        <fullName evidence="9">Hemolysin activation translocator protein</fullName>
    </submittedName>
</protein>
<evidence type="ECO:0000259" key="6">
    <source>
        <dbReference type="Pfam" id="PF03865"/>
    </source>
</evidence>
<evidence type="ECO:0000259" key="8">
    <source>
        <dbReference type="Pfam" id="PF17287"/>
    </source>
</evidence>
<keyword evidence="3" id="KW-0998">Cell outer membrane</keyword>
<comment type="caution">
    <text evidence="9">The sequence shown here is derived from an EMBL/GenBank/DDBJ whole genome shotgun (WGS) entry which is preliminary data.</text>
</comment>
<sequence length="564" mass="63538">MPISPFKTWLCIILPLFFLVFLSTQPSFAQTPSLSDREERLRRDRQEAAERKERQQRVDVFWQDTPSQEQDTSLPEESLMFPIRTILLEGDRVEKFPWVKDFLAPYHNRSMGRQGIQLIVKRLNNVFIDKGYITSRIFIPEQDLSGGTLRLLLVPGTIRTIRFSDSYAGNWHTAFPTGPGRLLNLRDIEQGLEQMKRIPSQDVTMQLVPGDQPGQSGILLTAKEAKPWKLVYSLDDSGSRSTGKLQSSFTFSYDNLWRINDLFHIAVNHDAEPDSARRGTKGNSIYYSFPYGNSTFTFTAGENSYHQTVAGSSQTFVSSGESENLDFKLSQLLSRDQTSKTHLELRTVRSLSKSYIDDTEILLQRKKTTAFEWALSRSETTGGVSIDIRVANKRGVPWFGAQDEQDASTPEAPNPRYSLWTFRSSIAAPLTVFSQPVRYSLTLYGQTTNDSLYGSEHFSIGNRYTVRGFDGEQTLAAECGWYLQNELAVPLKIGPELYLGLDYGQVQGPAVQYLAGNSLAGSVLGLRGAALGAHYDLFAGWPLSKPKEFETAHTTYGFQLVYQL</sequence>